<protein>
    <submittedName>
        <fullName evidence="2">GNAT family N-acetyltransferase</fullName>
    </submittedName>
</protein>
<name>A0ABW2CWT1_9ACTN</name>
<dbReference type="SUPFAM" id="SSF55729">
    <property type="entry name" value="Acyl-CoA N-acyltransferases (Nat)"/>
    <property type="match status" value="1"/>
</dbReference>
<keyword evidence="3" id="KW-1185">Reference proteome</keyword>
<feature type="domain" description="BioF2-like acetyltransferase" evidence="1">
    <location>
        <begin position="176"/>
        <end position="316"/>
    </location>
</feature>
<organism evidence="2 3">
    <name type="scientific">Actinomadura yumaensis</name>
    <dbReference type="NCBI Taxonomy" id="111807"/>
    <lineage>
        <taxon>Bacteria</taxon>
        <taxon>Bacillati</taxon>
        <taxon>Actinomycetota</taxon>
        <taxon>Actinomycetes</taxon>
        <taxon>Streptosporangiales</taxon>
        <taxon>Thermomonosporaceae</taxon>
        <taxon>Actinomadura</taxon>
    </lineage>
</organism>
<dbReference type="Proteomes" id="UP001596380">
    <property type="component" value="Unassembled WGS sequence"/>
</dbReference>
<sequence length="360" mass="39879">MSVPGWSAEVRRDDGALRGLAAEWRDLYARSPAATPFQSHAWLESWWTQYGAPGRLRLVLVRSGGRLVAAAPLVLGRRWGCPVLAPLAAPLSDFTDVLYDPSADPRALDHLARALLREPGWTALDFPEARPGSAAHALLRRWPRQAWRMPASVCLDLPAGDLDTFLDRLPGRSAGKMRARLRKADARQVTAAAVPAERAVAAVGALLDLHVRQWQDRPINPEHTRDRFRRHLAGALVPMIREGQAELFEYRHEGRLVASDLVVVGHGFVGAYLYGADPGLRRIADVSLLLLREILDSSARRGMSRVSLLRGEEPYKMKWRPVPVPNERLVLARSSGAHVYAAAARSRAFLASIRHNPDHP</sequence>
<gene>
    <name evidence="2" type="ORF">ACFQKB_33750</name>
</gene>
<dbReference type="InterPro" id="IPR016181">
    <property type="entry name" value="Acyl_CoA_acyltransferase"/>
</dbReference>
<evidence type="ECO:0000259" key="1">
    <source>
        <dbReference type="Pfam" id="PF13480"/>
    </source>
</evidence>
<dbReference type="Pfam" id="PF13480">
    <property type="entry name" value="Acetyltransf_6"/>
    <property type="match status" value="1"/>
</dbReference>
<dbReference type="Gene3D" id="3.40.630.30">
    <property type="match status" value="1"/>
</dbReference>
<comment type="caution">
    <text evidence="2">The sequence shown here is derived from an EMBL/GenBank/DDBJ whole genome shotgun (WGS) entry which is preliminary data.</text>
</comment>
<evidence type="ECO:0000313" key="2">
    <source>
        <dbReference type="EMBL" id="MFC6884765.1"/>
    </source>
</evidence>
<accession>A0ABW2CWT1</accession>
<reference evidence="3" key="1">
    <citation type="journal article" date="2019" name="Int. J. Syst. Evol. Microbiol.">
        <title>The Global Catalogue of Microorganisms (GCM) 10K type strain sequencing project: providing services to taxonomists for standard genome sequencing and annotation.</title>
        <authorList>
            <consortium name="The Broad Institute Genomics Platform"/>
            <consortium name="The Broad Institute Genome Sequencing Center for Infectious Disease"/>
            <person name="Wu L."/>
            <person name="Ma J."/>
        </authorList>
    </citation>
    <scope>NUCLEOTIDE SEQUENCE [LARGE SCALE GENOMIC DNA]</scope>
    <source>
        <strain evidence="3">JCM 3369</strain>
    </source>
</reference>
<dbReference type="EMBL" id="JBHSXS010000030">
    <property type="protein sequence ID" value="MFC6884765.1"/>
    <property type="molecule type" value="Genomic_DNA"/>
</dbReference>
<dbReference type="InterPro" id="IPR038740">
    <property type="entry name" value="BioF2-like_GNAT_dom"/>
</dbReference>
<proteinExistence type="predicted"/>
<evidence type="ECO:0000313" key="3">
    <source>
        <dbReference type="Proteomes" id="UP001596380"/>
    </source>
</evidence>
<dbReference type="RefSeq" id="WP_160821098.1">
    <property type="nucleotide sequence ID" value="NZ_JBHSXE010000001.1"/>
</dbReference>